<proteinExistence type="predicted"/>
<accession>A0A5C6A9K7</accession>
<feature type="compositionally biased region" description="Gly residues" evidence="1">
    <location>
        <begin position="1"/>
        <end position="10"/>
    </location>
</feature>
<feature type="region of interest" description="Disordered" evidence="1">
    <location>
        <begin position="1"/>
        <end position="26"/>
    </location>
</feature>
<dbReference type="EMBL" id="SJPR01000004">
    <property type="protein sequence ID" value="TWT96126.1"/>
    <property type="molecule type" value="Genomic_DNA"/>
</dbReference>
<protein>
    <recommendedName>
        <fullName evidence="4">Replication initiation factor</fullName>
    </recommendedName>
</protein>
<evidence type="ECO:0000256" key="1">
    <source>
        <dbReference type="SAM" id="MobiDB-lite"/>
    </source>
</evidence>
<name>A0A5C6A9K7_9BACT</name>
<gene>
    <name evidence="2" type="ORF">Pla108_32080</name>
</gene>
<evidence type="ECO:0000313" key="2">
    <source>
        <dbReference type="EMBL" id="TWT96126.1"/>
    </source>
</evidence>
<comment type="caution">
    <text evidence="2">The sequence shown here is derived from an EMBL/GenBank/DDBJ whole genome shotgun (WGS) entry which is preliminary data.</text>
</comment>
<evidence type="ECO:0008006" key="4">
    <source>
        <dbReference type="Google" id="ProtNLM"/>
    </source>
</evidence>
<dbReference type="Proteomes" id="UP000317421">
    <property type="component" value="Unassembled WGS sequence"/>
</dbReference>
<organism evidence="2 3">
    <name type="scientific">Botrimarina colliarenosi</name>
    <dbReference type="NCBI Taxonomy" id="2528001"/>
    <lineage>
        <taxon>Bacteria</taxon>
        <taxon>Pseudomonadati</taxon>
        <taxon>Planctomycetota</taxon>
        <taxon>Planctomycetia</taxon>
        <taxon>Pirellulales</taxon>
        <taxon>Lacipirellulaceae</taxon>
        <taxon>Botrimarina</taxon>
    </lineage>
</organism>
<reference evidence="2 3" key="1">
    <citation type="submission" date="2019-02" db="EMBL/GenBank/DDBJ databases">
        <title>Deep-cultivation of Planctomycetes and their phenomic and genomic characterization uncovers novel biology.</title>
        <authorList>
            <person name="Wiegand S."/>
            <person name="Jogler M."/>
            <person name="Boedeker C."/>
            <person name="Pinto D."/>
            <person name="Vollmers J."/>
            <person name="Rivas-Marin E."/>
            <person name="Kohn T."/>
            <person name="Peeters S.H."/>
            <person name="Heuer A."/>
            <person name="Rast P."/>
            <person name="Oberbeckmann S."/>
            <person name="Bunk B."/>
            <person name="Jeske O."/>
            <person name="Meyerdierks A."/>
            <person name="Storesund J.E."/>
            <person name="Kallscheuer N."/>
            <person name="Luecker S."/>
            <person name="Lage O.M."/>
            <person name="Pohl T."/>
            <person name="Merkel B.J."/>
            <person name="Hornburger P."/>
            <person name="Mueller R.-W."/>
            <person name="Bruemmer F."/>
            <person name="Labrenz M."/>
            <person name="Spormann A.M."/>
            <person name="Op Den Camp H."/>
            <person name="Overmann J."/>
            <person name="Amann R."/>
            <person name="Jetten M.S.M."/>
            <person name="Mascher T."/>
            <person name="Medema M.H."/>
            <person name="Devos D.P."/>
            <person name="Kaster A.-K."/>
            <person name="Ovreas L."/>
            <person name="Rohde M."/>
            <person name="Galperin M.Y."/>
            <person name="Jogler C."/>
        </authorList>
    </citation>
    <scope>NUCLEOTIDE SEQUENCE [LARGE SCALE GENOMIC DNA]</scope>
    <source>
        <strain evidence="2 3">Pla108</strain>
    </source>
</reference>
<sequence>MAGQGSGETAGGAPATAKGEDPTAEQSAIDAATAFDPAIFDGGGSLSNTPPPKTTLGGEDYLTVNFYLEYESFTVIRNQLFEAREAAIRGSEANVIQLGEITGLVAPGGARVGSGDKAFYVPFRVATDHGITLLIADRAVPHRTHPSVQISAPSAPLMRLGFAGVWGLFQYLIEQLGATIVSNKLSRVDPCLDLPGTSVAVFTEPFDRGWVITRARKRRRHEDGLSAGRHFDGHKDTGFSVGKSPLGLRVYDKLHESRKRPLKLELLATARWAGLPDLATRIEFQLGRGRLKKLGVDTVEDWIAKRSDVVNYLMTSWFRLTSGPVDRKHADRTPTHPAWEAARVLFEECYGQPLGADMTPLPSLAIDPQQRLAVAVGVLKTAIVEMGYPIETNHDFLAVTMDLIAAFIIDRNMADEITRRIIEKGLGGLGL</sequence>
<evidence type="ECO:0000313" key="3">
    <source>
        <dbReference type="Proteomes" id="UP000317421"/>
    </source>
</evidence>
<keyword evidence="3" id="KW-1185">Reference proteome</keyword>
<dbReference type="AlphaFoldDB" id="A0A5C6A9K7"/>